<comment type="caution">
    <text evidence="4">The sequence shown here is derived from an EMBL/GenBank/DDBJ whole genome shotgun (WGS) entry which is preliminary data.</text>
</comment>
<sequence length="242" mass="27447">MQKNLALIAKYFKKIYKPTNNNLRTSSKSKNKNVDMTPRYKNDDHSGQFGTQRTVNVAGLREKVGSPVVQKFGIQCFNCKEYGHFAKECRKPKRVKDSTYHKEKMLLCKQAEQGVPLQAEQYDWLANTDKEVDEQELEAHYSYMAKIHEVPNADSGTDSEPVEQNDQNDVESDDERVMLANLIANLKLDVDENKKIQKQLKKANTTLAEELTECKAVLAKASKSLGESISVRDSCLVALQTK</sequence>
<dbReference type="Pfam" id="PF00098">
    <property type="entry name" value="zf-CCHC"/>
    <property type="match status" value="1"/>
</dbReference>
<keyword evidence="1" id="KW-0863">Zinc-finger</keyword>
<proteinExistence type="predicted"/>
<feature type="compositionally biased region" description="Acidic residues" evidence="2">
    <location>
        <begin position="160"/>
        <end position="171"/>
    </location>
</feature>
<dbReference type="GO" id="GO:0003676">
    <property type="term" value="F:nucleic acid binding"/>
    <property type="evidence" value="ECO:0007669"/>
    <property type="project" value="InterPro"/>
</dbReference>
<dbReference type="GO" id="GO:0008270">
    <property type="term" value="F:zinc ion binding"/>
    <property type="evidence" value="ECO:0007669"/>
    <property type="project" value="UniProtKB-KW"/>
</dbReference>
<dbReference type="Gene3D" id="4.10.60.10">
    <property type="entry name" value="Zinc finger, CCHC-type"/>
    <property type="match status" value="1"/>
</dbReference>
<reference evidence="4" key="1">
    <citation type="journal article" date="2019" name="Sci. Rep.">
        <title>Draft genome of Tanacetum cinerariifolium, the natural source of mosquito coil.</title>
        <authorList>
            <person name="Yamashiro T."/>
            <person name="Shiraishi A."/>
            <person name="Satake H."/>
            <person name="Nakayama K."/>
        </authorList>
    </citation>
    <scope>NUCLEOTIDE SEQUENCE</scope>
</reference>
<evidence type="ECO:0000313" key="4">
    <source>
        <dbReference type="EMBL" id="GEU41738.1"/>
    </source>
</evidence>
<dbReference type="EMBL" id="BKCJ010001476">
    <property type="protein sequence ID" value="GEU41738.1"/>
    <property type="molecule type" value="Genomic_DNA"/>
</dbReference>
<dbReference type="SUPFAM" id="SSF57756">
    <property type="entry name" value="Retrovirus zinc finger-like domains"/>
    <property type="match status" value="1"/>
</dbReference>
<evidence type="ECO:0000256" key="1">
    <source>
        <dbReference type="PROSITE-ProRule" id="PRU00047"/>
    </source>
</evidence>
<dbReference type="PROSITE" id="PS50158">
    <property type="entry name" value="ZF_CCHC"/>
    <property type="match status" value="1"/>
</dbReference>
<evidence type="ECO:0000256" key="2">
    <source>
        <dbReference type="SAM" id="MobiDB-lite"/>
    </source>
</evidence>
<feature type="domain" description="CCHC-type" evidence="3">
    <location>
        <begin position="76"/>
        <end position="91"/>
    </location>
</feature>
<organism evidence="4">
    <name type="scientific">Tanacetum cinerariifolium</name>
    <name type="common">Dalmatian daisy</name>
    <name type="synonym">Chrysanthemum cinerariifolium</name>
    <dbReference type="NCBI Taxonomy" id="118510"/>
    <lineage>
        <taxon>Eukaryota</taxon>
        <taxon>Viridiplantae</taxon>
        <taxon>Streptophyta</taxon>
        <taxon>Embryophyta</taxon>
        <taxon>Tracheophyta</taxon>
        <taxon>Spermatophyta</taxon>
        <taxon>Magnoliopsida</taxon>
        <taxon>eudicotyledons</taxon>
        <taxon>Gunneridae</taxon>
        <taxon>Pentapetalae</taxon>
        <taxon>asterids</taxon>
        <taxon>campanulids</taxon>
        <taxon>Asterales</taxon>
        <taxon>Asteraceae</taxon>
        <taxon>Asteroideae</taxon>
        <taxon>Anthemideae</taxon>
        <taxon>Anthemidinae</taxon>
        <taxon>Tanacetum</taxon>
    </lineage>
</organism>
<dbReference type="AlphaFoldDB" id="A0A6L2JX96"/>
<feature type="region of interest" description="Disordered" evidence="2">
    <location>
        <begin position="151"/>
        <end position="171"/>
    </location>
</feature>
<protein>
    <recommendedName>
        <fullName evidence="3">CCHC-type domain-containing protein</fullName>
    </recommendedName>
</protein>
<dbReference type="InterPro" id="IPR036875">
    <property type="entry name" value="Znf_CCHC_sf"/>
</dbReference>
<keyword evidence="1" id="KW-0862">Zinc</keyword>
<name>A0A6L2JX96_TANCI</name>
<feature type="region of interest" description="Disordered" evidence="2">
    <location>
        <begin position="20"/>
        <end position="48"/>
    </location>
</feature>
<dbReference type="InterPro" id="IPR001878">
    <property type="entry name" value="Znf_CCHC"/>
</dbReference>
<accession>A0A6L2JX96</accession>
<dbReference type="SMART" id="SM00343">
    <property type="entry name" value="ZnF_C2HC"/>
    <property type="match status" value="1"/>
</dbReference>
<keyword evidence="1" id="KW-0479">Metal-binding</keyword>
<gene>
    <name evidence="4" type="ORF">Tci_013716</name>
</gene>
<evidence type="ECO:0000259" key="3">
    <source>
        <dbReference type="PROSITE" id="PS50158"/>
    </source>
</evidence>